<evidence type="ECO:0000313" key="4">
    <source>
        <dbReference type="Proteomes" id="UP000216438"/>
    </source>
</evidence>
<dbReference type="Pfam" id="PF00078">
    <property type="entry name" value="RVT_1"/>
    <property type="match status" value="1"/>
</dbReference>
<name>A0A249DVN3_9ENTR</name>
<feature type="domain" description="Reverse transcriptase" evidence="2">
    <location>
        <begin position="1"/>
        <end position="102"/>
    </location>
</feature>
<evidence type="ECO:0000256" key="1">
    <source>
        <dbReference type="ARBA" id="ARBA00034120"/>
    </source>
</evidence>
<dbReference type="PROSITE" id="PS50878">
    <property type="entry name" value="RT_POL"/>
    <property type="match status" value="1"/>
</dbReference>
<reference evidence="3 4" key="2">
    <citation type="submission" date="2017-09" db="EMBL/GenBank/DDBJ databases">
        <title>The genome of whitefly Bemisia tabaci, a global crop pest, provides novel insights into virus transmission, host adaptation and insecticide resistance.</title>
        <authorList>
            <person name="Kaur N."/>
            <person name="Kliot A."/>
            <person name="Pinheiro P.V."/>
            <person name="Luan J."/>
            <person name="Zheng Y."/>
            <person name="Liu W."/>
            <person name="Sun H."/>
            <person name="Yang X."/>
            <person name="Xu Y."/>
            <person name="Luo Y."/>
            <person name="Kruse A."/>
            <person name="Fisher T.W."/>
            <person name="Nelson D.R."/>
            <person name="Elimelech M."/>
            <person name="MacCoss M."/>
            <person name="Johnson R."/>
            <person name="Cohen E."/>
            <person name="Hunter W.B."/>
            <person name="Brown J.K."/>
            <person name="Jander G."/>
            <person name="Cilia M."/>
            <person name="Douglas A.E."/>
            <person name="Ghanim M."/>
            <person name="Simmons A.M."/>
            <person name="Wintermantel W.M."/>
            <person name="Ling K.-S."/>
            <person name="Fei Z."/>
        </authorList>
    </citation>
    <scope>NUCLEOTIDE SEQUENCE [LARGE SCALE GENOMIC DNA]</scope>
    <source>
        <strain evidence="3 4">MEAM1</strain>
    </source>
</reference>
<dbReference type="CDD" id="cd01651">
    <property type="entry name" value="RT_G2_intron"/>
    <property type="match status" value="1"/>
</dbReference>
<reference evidence="4" key="1">
    <citation type="submission" date="2016-06" db="EMBL/GenBank/DDBJ databases">
        <authorList>
            <person name="Chen W."/>
            <person name="Hasegawa D.K."/>
        </authorList>
    </citation>
    <scope>NUCLEOTIDE SEQUENCE [LARGE SCALE GENOMIC DNA]</scope>
    <source>
        <strain evidence="4">MEAM1</strain>
    </source>
</reference>
<dbReference type="RefSeq" id="WP_198303383.1">
    <property type="nucleotide sequence ID" value="NZ_CP016303.1"/>
</dbReference>
<evidence type="ECO:0000313" key="3">
    <source>
        <dbReference type="EMBL" id="ASX25618.1"/>
    </source>
</evidence>
<dbReference type="InterPro" id="IPR051083">
    <property type="entry name" value="GrpII_Intron_Splice-Mob/Def"/>
</dbReference>
<dbReference type="Proteomes" id="UP000216438">
    <property type="component" value="Chromosome"/>
</dbReference>
<dbReference type="PANTHER" id="PTHR34047:SF8">
    <property type="entry name" value="PROTEIN YKFC"/>
    <property type="match status" value="1"/>
</dbReference>
<accession>A0A249DVN3</accession>
<dbReference type="EMBL" id="CP016303">
    <property type="protein sequence ID" value="ASX25618.1"/>
    <property type="molecule type" value="Genomic_DNA"/>
</dbReference>
<gene>
    <name evidence="3" type="ORF">BA171_00010</name>
</gene>
<organism evidence="3 4">
    <name type="scientific">Candidatus Hamiltonella defensa</name>
    <name type="common">Bemisia tabaci</name>
    <dbReference type="NCBI Taxonomy" id="672795"/>
    <lineage>
        <taxon>Bacteria</taxon>
        <taxon>Pseudomonadati</taxon>
        <taxon>Pseudomonadota</taxon>
        <taxon>Gammaproteobacteria</taxon>
        <taxon>Enterobacterales</taxon>
        <taxon>Enterobacteriaceae</taxon>
        <taxon>aphid secondary symbionts</taxon>
        <taxon>Candidatus Williamhamiltonella</taxon>
    </lineage>
</organism>
<dbReference type="InterPro" id="IPR000477">
    <property type="entry name" value="RT_dom"/>
</dbReference>
<dbReference type="PANTHER" id="PTHR34047">
    <property type="entry name" value="NUCLEAR INTRON MATURASE 1, MITOCHONDRIAL-RELATED"/>
    <property type="match status" value="1"/>
</dbReference>
<dbReference type="InterPro" id="IPR043502">
    <property type="entry name" value="DNA/RNA_pol_sf"/>
</dbReference>
<evidence type="ECO:0000259" key="2">
    <source>
        <dbReference type="PROSITE" id="PS50878"/>
    </source>
</evidence>
<proteinExistence type="inferred from homology"/>
<dbReference type="AlphaFoldDB" id="A0A249DVN3"/>
<comment type="similarity">
    <text evidence="1">Belongs to the bacterial reverse transcriptase family.</text>
</comment>
<dbReference type="Pfam" id="PF08388">
    <property type="entry name" value="GIIM"/>
    <property type="match status" value="1"/>
</dbReference>
<dbReference type="SUPFAM" id="SSF56672">
    <property type="entry name" value="DNA/RNA polymerases"/>
    <property type="match status" value="1"/>
</dbReference>
<dbReference type="InterPro" id="IPR013597">
    <property type="entry name" value="Mat_intron_G2"/>
</dbReference>
<protein>
    <recommendedName>
        <fullName evidence="2">Reverse transcriptase domain-containing protein</fullName>
    </recommendedName>
</protein>
<sequence length="190" mass="22004">MKSGTPQGGIISPILANMALDGLETRLKQTFSASQRKRRRTKLHMVRYVDYFIVTGYSREFLEKEVKPQIETFLAQRGLKLSINKTRIIHVEEGFDFLGFSIRRYSNKLLTKPSRESFKSLLDKIRASIKSHPTAKSLNLIRLLNPVIIGWSNYYRHTLPKWYLRMLTMLFGPLCRAGQKDGIPRNVCND</sequence>